<feature type="chain" id="PRO_5047193912" description="Lipoprotein" evidence="1">
    <location>
        <begin position="20"/>
        <end position="231"/>
    </location>
</feature>
<evidence type="ECO:0000313" key="3">
    <source>
        <dbReference type="Proteomes" id="UP001056291"/>
    </source>
</evidence>
<accession>A0ABY4W050</accession>
<sequence>MSKVICMFLMVVLMGCAFNVPEKNPVTQNNLQEFNKSRALASAYYYPEFPNPVTADHPLYRSVGLGLISGVPDVIRNINIAVASDAQFEEGLRETLRQSNLLSKDEKSAAYILDVHYIDPDSLTLKTDIHYKLRKKDVAGPILDREISNTVVVKNSWGGMMWQHARKAKQFSFMISFSSITWCLEHYNGTSFPDNCTLVFVSQKQLELLRKNPVSPEEFNEIRTRNGTFPL</sequence>
<feature type="signal peptide" evidence="1">
    <location>
        <begin position="1"/>
        <end position="19"/>
    </location>
</feature>
<dbReference type="EMBL" id="CP098747">
    <property type="protein sequence ID" value="USG60560.1"/>
    <property type="molecule type" value="Genomic_DNA"/>
</dbReference>
<evidence type="ECO:0008006" key="4">
    <source>
        <dbReference type="Google" id="ProtNLM"/>
    </source>
</evidence>
<dbReference type="PROSITE" id="PS51257">
    <property type="entry name" value="PROKAR_LIPOPROTEIN"/>
    <property type="match status" value="1"/>
</dbReference>
<evidence type="ECO:0000256" key="1">
    <source>
        <dbReference type="SAM" id="SignalP"/>
    </source>
</evidence>
<keyword evidence="3" id="KW-1185">Reference proteome</keyword>
<proteinExistence type="predicted"/>
<gene>
    <name evidence="2" type="ORF">NBZ79_15445</name>
</gene>
<protein>
    <recommendedName>
        <fullName evidence="4">Lipoprotein</fullName>
    </recommendedName>
</protein>
<dbReference type="Proteomes" id="UP001056291">
    <property type="component" value="Chromosome"/>
</dbReference>
<keyword evidence="1" id="KW-0732">Signal</keyword>
<dbReference type="RefSeq" id="WP_251933441.1">
    <property type="nucleotide sequence ID" value="NZ_CP098747.1"/>
</dbReference>
<organism evidence="2 3">
    <name type="scientific">Sneathiella marina</name>
    <dbReference type="NCBI Taxonomy" id="2950108"/>
    <lineage>
        <taxon>Bacteria</taxon>
        <taxon>Pseudomonadati</taxon>
        <taxon>Pseudomonadota</taxon>
        <taxon>Alphaproteobacteria</taxon>
        <taxon>Sneathiellales</taxon>
        <taxon>Sneathiellaceae</taxon>
        <taxon>Sneathiella</taxon>
    </lineage>
</organism>
<name>A0ABY4W050_9PROT</name>
<evidence type="ECO:0000313" key="2">
    <source>
        <dbReference type="EMBL" id="USG60560.1"/>
    </source>
</evidence>
<reference evidence="2" key="1">
    <citation type="submission" date="2022-06" db="EMBL/GenBank/DDBJ databases">
        <title>Sneathiella actinostolidae sp. nov., isolated from a sea anemonein the Western Pacific Ocean.</title>
        <authorList>
            <person name="Wei M.J."/>
        </authorList>
    </citation>
    <scope>NUCLEOTIDE SEQUENCE</scope>
    <source>
        <strain evidence="2">PHK-P5</strain>
    </source>
</reference>